<dbReference type="Gene3D" id="3.30.230.10">
    <property type="match status" value="1"/>
</dbReference>
<evidence type="ECO:0000256" key="4">
    <source>
        <dbReference type="ARBA" id="ARBA00022679"/>
    </source>
</evidence>
<feature type="active site" evidence="9">
    <location>
        <position position="22"/>
    </location>
</feature>
<feature type="domain" description="GHMP kinase C-terminal" evidence="11">
    <location>
        <begin position="215"/>
        <end position="279"/>
    </location>
</feature>
<feature type="binding site" evidence="9">
    <location>
        <begin position="106"/>
        <end position="116"/>
    </location>
    <ligand>
        <name>ATP</name>
        <dbReference type="ChEBI" id="CHEBI:30616"/>
    </ligand>
</feature>
<keyword evidence="13" id="KW-1185">Reference proteome</keyword>
<comment type="similarity">
    <text evidence="1 9">Belongs to the GHMP kinase family. IspE subfamily.</text>
</comment>
<evidence type="ECO:0000256" key="6">
    <source>
        <dbReference type="ARBA" id="ARBA00022777"/>
    </source>
</evidence>
<organism evidence="12 13">
    <name type="scientific">Geoanaerobacter pelophilus</name>
    <dbReference type="NCBI Taxonomy" id="60036"/>
    <lineage>
        <taxon>Bacteria</taxon>
        <taxon>Pseudomonadati</taxon>
        <taxon>Thermodesulfobacteriota</taxon>
        <taxon>Desulfuromonadia</taxon>
        <taxon>Geobacterales</taxon>
        <taxon>Geobacteraceae</taxon>
        <taxon>Geoanaerobacter</taxon>
    </lineage>
</organism>
<keyword evidence="9" id="KW-0414">Isoprene biosynthesis</keyword>
<keyword evidence="7 9" id="KW-0067">ATP-binding</keyword>
<comment type="function">
    <text evidence="9">Catalyzes the phosphorylation of the position 2 hydroxy group of 4-diphosphocytidyl-2C-methyl-D-erythritol.</text>
</comment>
<keyword evidence="4 9" id="KW-0808">Transferase</keyword>
<dbReference type="NCBIfam" id="NF011202">
    <property type="entry name" value="PRK14608.1"/>
    <property type="match status" value="1"/>
</dbReference>
<sequence length="291" mass="30885">MGGAKYRKEIGVKKLQLLAPAKVNYRLDVLGKRPDGYHELRMIMQRVDLCDEIEIALADSPGVRVTCGRKGVPDGPGNIAWRAADALLKLSGREVGIEISIAKKIPVGAGLGGGSSDAATVLMGVNELLGLGLSDERLMEVGVKLGADVPFFIFKKPALAEGIGDRLTALEGVPSLWVVLVNPGIHVSTAWVYQNLRLTTREPATIIPRSYSSLDEVCALLSNDLEPVTCGRFPLVGELKEVLIAAGARGSLMSGSGSTVFGLFDKESVARQAAAEIGKEHGWFAAAVRTI</sequence>
<evidence type="ECO:0000256" key="2">
    <source>
        <dbReference type="ARBA" id="ARBA00012052"/>
    </source>
</evidence>
<dbReference type="PANTHER" id="PTHR43527:SF2">
    <property type="entry name" value="4-DIPHOSPHOCYTIDYL-2-C-METHYL-D-ERYTHRITOL KINASE, CHLOROPLASTIC"/>
    <property type="match status" value="1"/>
</dbReference>
<dbReference type="InterPro" id="IPR006204">
    <property type="entry name" value="GHMP_kinase_N_dom"/>
</dbReference>
<dbReference type="InterPro" id="IPR020568">
    <property type="entry name" value="Ribosomal_Su5_D2-typ_SF"/>
</dbReference>
<evidence type="ECO:0000256" key="9">
    <source>
        <dbReference type="HAMAP-Rule" id="MF_00061"/>
    </source>
</evidence>
<gene>
    <name evidence="9" type="primary">ispE</name>
    <name evidence="12" type="ORF">GPEL0_01r2402</name>
</gene>
<dbReference type="PIRSF" id="PIRSF010376">
    <property type="entry name" value="IspE"/>
    <property type="match status" value="1"/>
</dbReference>
<dbReference type="Pfam" id="PF08544">
    <property type="entry name" value="GHMP_kinases_C"/>
    <property type="match status" value="1"/>
</dbReference>
<dbReference type="InterPro" id="IPR036554">
    <property type="entry name" value="GHMP_kinase_C_sf"/>
</dbReference>
<proteinExistence type="inferred from homology"/>
<dbReference type="SUPFAM" id="SSF54211">
    <property type="entry name" value="Ribosomal protein S5 domain 2-like"/>
    <property type="match status" value="1"/>
</dbReference>
<evidence type="ECO:0000256" key="7">
    <source>
        <dbReference type="ARBA" id="ARBA00022840"/>
    </source>
</evidence>
<name>A0ABQ0MIF2_9BACT</name>
<feature type="domain" description="GHMP kinase N-terminal" evidence="10">
    <location>
        <begin position="78"/>
        <end position="155"/>
    </location>
</feature>
<dbReference type="HAMAP" id="MF_00061">
    <property type="entry name" value="IspE"/>
    <property type="match status" value="1"/>
</dbReference>
<dbReference type="InterPro" id="IPR014721">
    <property type="entry name" value="Ribsml_uS5_D2-typ_fold_subgr"/>
</dbReference>
<dbReference type="EMBL" id="BDQG01000001">
    <property type="protein sequence ID" value="GAW66859.1"/>
    <property type="molecule type" value="Genomic_DNA"/>
</dbReference>
<dbReference type="PANTHER" id="PTHR43527">
    <property type="entry name" value="4-DIPHOSPHOCYTIDYL-2-C-METHYL-D-ERYTHRITOL KINASE, CHLOROPLASTIC"/>
    <property type="match status" value="1"/>
</dbReference>
<dbReference type="InterPro" id="IPR013750">
    <property type="entry name" value="GHMP_kinase_C_dom"/>
</dbReference>
<reference evidence="12 13" key="1">
    <citation type="submission" date="2017-04" db="EMBL/GenBank/DDBJ databases">
        <authorList>
            <consortium name="Geobacter pelophilus Genome Sequencing"/>
            <person name="Aoyagi T."/>
            <person name="Koike H."/>
            <person name="Hori T."/>
        </authorList>
    </citation>
    <scope>NUCLEOTIDE SEQUENCE [LARGE SCALE GENOMIC DNA]</scope>
    <source>
        <strain evidence="12 13">Drf2</strain>
    </source>
</reference>
<keyword evidence="6 9" id="KW-0418">Kinase</keyword>
<evidence type="ECO:0000313" key="12">
    <source>
        <dbReference type="EMBL" id="GAW66859.1"/>
    </source>
</evidence>
<comment type="catalytic activity">
    <reaction evidence="9">
        <text>4-CDP-2-C-methyl-D-erythritol + ATP = 4-CDP-2-C-methyl-D-erythritol 2-phosphate + ADP + H(+)</text>
        <dbReference type="Rhea" id="RHEA:18437"/>
        <dbReference type="ChEBI" id="CHEBI:15378"/>
        <dbReference type="ChEBI" id="CHEBI:30616"/>
        <dbReference type="ChEBI" id="CHEBI:57823"/>
        <dbReference type="ChEBI" id="CHEBI:57919"/>
        <dbReference type="ChEBI" id="CHEBI:456216"/>
        <dbReference type="EC" id="2.7.1.148"/>
    </reaction>
</comment>
<dbReference type="Gene3D" id="3.30.70.890">
    <property type="entry name" value="GHMP kinase, C-terminal domain"/>
    <property type="match status" value="1"/>
</dbReference>
<dbReference type="Proteomes" id="UP000194153">
    <property type="component" value="Unassembled WGS sequence"/>
</dbReference>
<evidence type="ECO:0000256" key="5">
    <source>
        <dbReference type="ARBA" id="ARBA00022741"/>
    </source>
</evidence>
<feature type="active site" evidence="9">
    <location>
        <position position="148"/>
    </location>
</feature>
<evidence type="ECO:0000259" key="11">
    <source>
        <dbReference type="Pfam" id="PF08544"/>
    </source>
</evidence>
<dbReference type="EC" id="2.7.1.148" evidence="2 9"/>
<dbReference type="Pfam" id="PF00288">
    <property type="entry name" value="GHMP_kinases_N"/>
    <property type="match status" value="1"/>
</dbReference>
<evidence type="ECO:0000256" key="3">
    <source>
        <dbReference type="ARBA" id="ARBA00017473"/>
    </source>
</evidence>
<evidence type="ECO:0000256" key="1">
    <source>
        <dbReference type="ARBA" id="ARBA00009684"/>
    </source>
</evidence>
<evidence type="ECO:0000259" key="10">
    <source>
        <dbReference type="Pfam" id="PF00288"/>
    </source>
</evidence>
<dbReference type="SUPFAM" id="SSF55060">
    <property type="entry name" value="GHMP Kinase, C-terminal domain"/>
    <property type="match status" value="1"/>
</dbReference>
<comment type="caution">
    <text evidence="12">The sequence shown here is derived from an EMBL/GenBank/DDBJ whole genome shotgun (WGS) entry which is preliminary data.</text>
</comment>
<comment type="pathway">
    <text evidence="9">Isoprenoid biosynthesis; isopentenyl diphosphate biosynthesis via DXP pathway; isopentenyl diphosphate from 1-deoxy-D-xylulose 5-phosphate: step 3/6.</text>
</comment>
<dbReference type="GO" id="GO:0016301">
    <property type="term" value="F:kinase activity"/>
    <property type="evidence" value="ECO:0007669"/>
    <property type="project" value="UniProtKB-KW"/>
</dbReference>
<dbReference type="InterPro" id="IPR004424">
    <property type="entry name" value="IspE"/>
</dbReference>
<dbReference type="NCBIfam" id="TIGR00154">
    <property type="entry name" value="ispE"/>
    <property type="match status" value="1"/>
</dbReference>
<evidence type="ECO:0000313" key="13">
    <source>
        <dbReference type="Proteomes" id="UP000194153"/>
    </source>
</evidence>
<evidence type="ECO:0000256" key="8">
    <source>
        <dbReference type="ARBA" id="ARBA00032554"/>
    </source>
</evidence>
<reference evidence="13" key="2">
    <citation type="submission" date="2017-05" db="EMBL/GenBank/DDBJ databases">
        <title>Draft genome sequence of Geobacter pelophilus, a iron(III)-reducing bacteria.</title>
        <authorList>
            <person name="Aoyagi T."/>
            <person name="Koike H."/>
            <person name="Morita T."/>
            <person name="Sato Y."/>
            <person name="Habe H."/>
            <person name="Hori T."/>
        </authorList>
    </citation>
    <scope>NUCLEOTIDE SEQUENCE [LARGE SCALE GENOMIC DNA]</scope>
    <source>
        <strain evidence="13">Drf2</strain>
    </source>
</reference>
<accession>A0ABQ0MIF2</accession>
<protein>
    <recommendedName>
        <fullName evidence="3 9">4-diphosphocytidyl-2-C-methyl-D-erythritol kinase</fullName>
        <shortName evidence="9">CMK</shortName>
        <ecNumber evidence="2 9">2.7.1.148</ecNumber>
    </recommendedName>
    <alternativeName>
        <fullName evidence="8 9">4-(cytidine-5'-diphospho)-2-C-methyl-D-erythritol kinase</fullName>
    </alternativeName>
</protein>
<keyword evidence="5 9" id="KW-0547">Nucleotide-binding</keyword>